<evidence type="ECO:0000313" key="1">
    <source>
        <dbReference type="Proteomes" id="UP000095287"/>
    </source>
</evidence>
<dbReference type="Pfam" id="PF05705">
    <property type="entry name" value="DUF829"/>
    <property type="match status" value="1"/>
</dbReference>
<organism evidence="1 2">
    <name type="scientific">Steinernema glaseri</name>
    <dbReference type="NCBI Taxonomy" id="37863"/>
    <lineage>
        <taxon>Eukaryota</taxon>
        <taxon>Metazoa</taxon>
        <taxon>Ecdysozoa</taxon>
        <taxon>Nematoda</taxon>
        <taxon>Chromadorea</taxon>
        <taxon>Rhabditida</taxon>
        <taxon>Tylenchina</taxon>
        <taxon>Panagrolaimomorpha</taxon>
        <taxon>Strongyloidoidea</taxon>
        <taxon>Steinernematidae</taxon>
        <taxon>Steinernema</taxon>
    </lineage>
</organism>
<dbReference type="AlphaFoldDB" id="A0A1I7ZEU4"/>
<dbReference type="InterPro" id="IPR008547">
    <property type="entry name" value="DUF829_TMEM53"/>
</dbReference>
<accession>A0A1I7ZEU4</accession>
<sequence length="275" mass="31657">MESNGTVATGDSIIETVDSNTHAPLVVLFGWAGCQETYLKKYSEIYKDQKYSVIRFTAPMSRVTTFASYRAIALEVYEKNFEDYEPSRPIVFHLFSMNGCSLFAALWDLLETVSNGADIKKQTRGIIFDSSPANVLPWQGANAVSVATLPPSNYGAFLRQTFRVFLATVFSLHRLTIWLRSQWESNVYEHNFSYFRLRSMDDLPCRQLFLYSKNDEICAAESIEEFIACSVQKHPSTTESKCWFNSPHCQHLRSHRDEYCQLCRRFASDCFRESQ</sequence>
<evidence type="ECO:0000313" key="2">
    <source>
        <dbReference type="WBParaSite" id="L893_g25729.t1"/>
    </source>
</evidence>
<reference evidence="2" key="1">
    <citation type="submission" date="2016-11" db="UniProtKB">
        <authorList>
            <consortium name="WormBaseParasite"/>
        </authorList>
    </citation>
    <scope>IDENTIFICATION</scope>
</reference>
<name>A0A1I7ZEU4_9BILA</name>
<dbReference type="WBParaSite" id="L893_g25729.t1">
    <property type="protein sequence ID" value="L893_g25729.t1"/>
    <property type="gene ID" value="L893_g25729"/>
</dbReference>
<dbReference type="PANTHER" id="PTHR12265">
    <property type="entry name" value="TRANSMEMBRANE PROTEIN 53"/>
    <property type="match status" value="1"/>
</dbReference>
<proteinExistence type="predicted"/>
<dbReference type="SUPFAM" id="SSF53474">
    <property type="entry name" value="alpha/beta-Hydrolases"/>
    <property type="match status" value="1"/>
</dbReference>
<protein>
    <submittedName>
        <fullName evidence="2">Transmembrane protein 53</fullName>
    </submittedName>
</protein>
<dbReference type="PANTHER" id="PTHR12265:SF41">
    <property type="entry name" value="TRANSMEMBRANE PROTEIN 53"/>
    <property type="match status" value="1"/>
</dbReference>
<dbReference type="InterPro" id="IPR029058">
    <property type="entry name" value="AB_hydrolase_fold"/>
</dbReference>
<keyword evidence="1" id="KW-1185">Reference proteome</keyword>
<dbReference type="Proteomes" id="UP000095287">
    <property type="component" value="Unplaced"/>
</dbReference>